<evidence type="ECO:0000313" key="5">
    <source>
        <dbReference type="Proteomes" id="UP001305702"/>
    </source>
</evidence>
<dbReference type="KEGG" id="paun:MJA45_14160"/>
<dbReference type="CDD" id="cd18880">
    <property type="entry name" value="NUDIX_ADPRase"/>
    <property type="match status" value="1"/>
</dbReference>
<reference evidence="4 5" key="1">
    <citation type="submission" date="2022-02" db="EMBL/GenBank/DDBJ databases">
        <title>Paenibacillus sp. MBLB1776 Whole Genome Shotgun Sequencing.</title>
        <authorList>
            <person name="Hwang C.Y."/>
            <person name="Cho E.-S."/>
            <person name="Seo M.-J."/>
        </authorList>
    </citation>
    <scope>NUCLEOTIDE SEQUENCE [LARGE SCALE GENOMIC DNA]</scope>
    <source>
        <strain evidence="4 5">MBLB1776</strain>
    </source>
</reference>
<evidence type="ECO:0000313" key="4">
    <source>
        <dbReference type="EMBL" id="WNQ14247.1"/>
    </source>
</evidence>
<comment type="cofactor">
    <cofactor evidence="1">
        <name>Mg(2+)</name>
        <dbReference type="ChEBI" id="CHEBI:18420"/>
    </cofactor>
</comment>
<keyword evidence="5" id="KW-1185">Reference proteome</keyword>
<dbReference type="PANTHER" id="PTHR43046">
    <property type="entry name" value="GDP-MANNOSE MANNOSYL HYDROLASE"/>
    <property type="match status" value="1"/>
</dbReference>
<name>A0AA96RHP4_9BACL</name>
<sequence>MEKIRLRSCALIISNGAVLLIEFRNDQDSGVHYNLPAGGVEPGETLVEAVIREAREEASVDIEVGPVAFVYEYQPTKNNNLYGETHSVSVTFQCDLKPGSTPKLPDNPDSNQTGVKWISIEELPSIQLYPEICQDIMNYYNGLPYRNYVEEHEIQRERLMGGSP</sequence>
<dbReference type="GO" id="GO:0016787">
    <property type="term" value="F:hydrolase activity"/>
    <property type="evidence" value="ECO:0007669"/>
    <property type="project" value="UniProtKB-KW"/>
</dbReference>
<dbReference type="PROSITE" id="PS51462">
    <property type="entry name" value="NUDIX"/>
    <property type="match status" value="1"/>
</dbReference>
<dbReference type="InterPro" id="IPR000086">
    <property type="entry name" value="NUDIX_hydrolase_dom"/>
</dbReference>
<evidence type="ECO:0000259" key="3">
    <source>
        <dbReference type="PROSITE" id="PS51462"/>
    </source>
</evidence>
<feature type="domain" description="Nudix hydrolase" evidence="3">
    <location>
        <begin position="2"/>
        <end position="141"/>
    </location>
</feature>
<dbReference type="SUPFAM" id="SSF55811">
    <property type="entry name" value="Nudix"/>
    <property type="match status" value="1"/>
</dbReference>
<organism evidence="4 5">
    <name type="scientific">Paenibacillus aurantius</name>
    <dbReference type="NCBI Taxonomy" id="2918900"/>
    <lineage>
        <taxon>Bacteria</taxon>
        <taxon>Bacillati</taxon>
        <taxon>Bacillota</taxon>
        <taxon>Bacilli</taxon>
        <taxon>Bacillales</taxon>
        <taxon>Paenibacillaceae</taxon>
        <taxon>Paenibacillus</taxon>
    </lineage>
</organism>
<dbReference type="EMBL" id="CP130318">
    <property type="protein sequence ID" value="WNQ14247.1"/>
    <property type="molecule type" value="Genomic_DNA"/>
</dbReference>
<dbReference type="Pfam" id="PF00293">
    <property type="entry name" value="NUDIX"/>
    <property type="match status" value="1"/>
</dbReference>
<dbReference type="AlphaFoldDB" id="A0AA96RHP4"/>
<accession>A0AA96RHP4</accession>
<dbReference type="InterPro" id="IPR015797">
    <property type="entry name" value="NUDIX_hydrolase-like_dom_sf"/>
</dbReference>
<dbReference type="Proteomes" id="UP001305702">
    <property type="component" value="Chromosome"/>
</dbReference>
<evidence type="ECO:0000256" key="1">
    <source>
        <dbReference type="ARBA" id="ARBA00001946"/>
    </source>
</evidence>
<keyword evidence="2" id="KW-0378">Hydrolase</keyword>
<proteinExistence type="predicted"/>
<dbReference type="Gene3D" id="3.90.79.10">
    <property type="entry name" value="Nucleoside Triphosphate Pyrophosphohydrolase"/>
    <property type="match status" value="1"/>
</dbReference>
<gene>
    <name evidence="4" type="ORF">MJA45_14160</name>
</gene>
<dbReference type="PANTHER" id="PTHR43046:SF14">
    <property type="entry name" value="MUTT_NUDIX FAMILY PROTEIN"/>
    <property type="match status" value="1"/>
</dbReference>
<protein>
    <submittedName>
        <fullName evidence="4">NUDIX domain-containing protein</fullName>
    </submittedName>
</protein>
<evidence type="ECO:0000256" key="2">
    <source>
        <dbReference type="ARBA" id="ARBA00022801"/>
    </source>
</evidence>